<keyword evidence="3" id="KW-1185">Reference proteome</keyword>
<dbReference type="AlphaFoldDB" id="A0A6N6MBJ7"/>
<reference evidence="2 3" key="1">
    <citation type="submission" date="2019-09" db="EMBL/GenBank/DDBJ databases">
        <authorList>
            <person name="Cao W.R."/>
        </authorList>
    </citation>
    <scope>NUCLEOTIDE SEQUENCE [LARGE SCALE GENOMIC DNA]</scope>
    <source>
        <strain evidence="2 3">B1N29</strain>
    </source>
</reference>
<name>A0A6N6MBJ7_9FLAO</name>
<sequence length="340" mass="38441">MKKLLYIGNQLAQSNKTVTTIDTLSRLLTNSGYHVITASSKANKIWRLLDMLSRIVKHRKGLDYVLIDTYSTDNFYYAVCCGSLSKWLGIKYVPILHGGNLPNRLKHTPRLSKLLFNCAYINVAPSQYTQSNFEAFGYSNTICIPNTIELSNYPFELRTTKVIKLLWVRSFSEIYNPKLAVDILKILKDKKISAELCMVGPEVDGSLKSTKDYAESLGVQVTFTGKLSKQEWIDLSKNYNIFINTTNVDNMPVSVIEAMALGLFVVSTDVGGMPFLIENHKTGILVKPNDAQAFANTIMKFSENTSQIENMTLKAREAAEQYAWKNVEKQWLKVFNESQV</sequence>
<dbReference type="GO" id="GO:0016757">
    <property type="term" value="F:glycosyltransferase activity"/>
    <property type="evidence" value="ECO:0007669"/>
    <property type="project" value="InterPro"/>
</dbReference>
<evidence type="ECO:0000313" key="3">
    <source>
        <dbReference type="Proteomes" id="UP000441333"/>
    </source>
</evidence>
<evidence type="ECO:0000259" key="1">
    <source>
        <dbReference type="Pfam" id="PF00534"/>
    </source>
</evidence>
<gene>
    <name evidence="2" type="ORF">F6U93_11555</name>
</gene>
<dbReference type="SUPFAM" id="SSF53756">
    <property type="entry name" value="UDP-Glycosyltransferase/glycogen phosphorylase"/>
    <property type="match status" value="1"/>
</dbReference>
<dbReference type="PANTHER" id="PTHR12526">
    <property type="entry name" value="GLYCOSYLTRANSFERASE"/>
    <property type="match status" value="1"/>
</dbReference>
<keyword evidence="2" id="KW-0808">Transferase</keyword>
<dbReference type="CDD" id="cd03801">
    <property type="entry name" value="GT4_PimA-like"/>
    <property type="match status" value="1"/>
</dbReference>
<proteinExistence type="predicted"/>
<evidence type="ECO:0000313" key="2">
    <source>
        <dbReference type="EMBL" id="KAB1067051.1"/>
    </source>
</evidence>
<dbReference type="Gene3D" id="3.40.50.2000">
    <property type="entry name" value="Glycogen Phosphorylase B"/>
    <property type="match status" value="2"/>
</dbReference>
<feature type="domain" description="Glycosyl transferase family 1" evidence="1">
    <location>
        <begin position="160"/>
        <end position="317"/>
    </location>
</feature>
<dbReference type="InterPro" id="IPR001296">
    <property type="entry name" value="Glyco_trans_1"/>
</dbReference>
<comment type="caution">
    <text evidence="2">The sequence shown here is derived from an EMBL/GenBank/DDBJ whole genome shotgun (WGS) entry which is preliminary data.</text>
</comment>
<accession>A0A6N6MBJ7</accession>
<organism evidence="2 3">
    <name type="scientific">Pseudotamlana haliotis</name>
    <dbReference type="NCBI Taxonomy" id="2614804"/>
    <lineage>
        <taxon>Bacteria</taxon>
        <taxon>Pseudomonadati</taxon>
        <taxon>Bacteroidota</taxon>
        <taxon>Flavobacteriia</taxon>
        <taxon>Flavobacteriales</taxon>
        <taxon>Flavobacteriaceae</taxon>
        <taxon>Pseudotamlana</taxon>
    </lineage>
</organism>
<dbReference type="EMBL" id="WAAT01000050">
    <property type="protein sequence ID" value="KAB1067051.1"/>
    <property type="molecule type" value="Genomic_DNA"/>
</dbReference>
<protein>
    <submittedName>
        <fullName evidence="2">Glycosyltransferase</fullName>
    </submittedName>
</protein>
<dbReference type="Pfam" id="PF00534">
    <property type="entry name" value="Glycos_transf_1"/>
    <property type="match status" value="1"/>
</dbReference>
<dbReference type="RefSeq" id="WP_150939964.1">
    <property type="nucleotide sequence ID" value="NZ_WAAT01000050.1"/>
</dbReference>
<dbReference type="Proteomes" id="UP000441333">
    <property type="component" value="Unassembled WGS sequence"/>
</dbReference>